<evidence type="ECO:0000313" key="3">
    <source>
        <dbReference type="Proteomes" id="UP000640485"/>
    </source>
</evidence>
<feature type="transmembrane region" description="Helical" evidence="1">
    <location>
        <begin position="49"/>
        <end position="70"/>
    </location>
</feature>
<dbReference type="AlphaFoldDB" id="A0A934SE78"/>
<reference evidence="2" key="1">
    <citation type="submission" date="2021-01" db="EMBL/GenBank/DDBJ databases">
        <title>Paracoccus amoyensis sp. nov., isolated from the surface seawater along the coast of Xiamen Island, China.</title>
        <authorList>
            <person name="Lyu L."/>
        </authorList>
    </citation>
    <scope>NUCLEOTIDE SEQUENCE</scope>
    <source>
        <strain evidence="2">MJ17</strain>
    </source>
</reference>
<evidence type="ECO:0000313" key="2">
    <source>
        <dbReference type="EMBL" id="MBK4215336.1"/>
    </source>
</evidence>
<dbReference type="RefSeq" id="WP_200684282.1">
    <property type="nucleotide sequence ID" value="NZ_JAEPRQ010000001.1"/>
</dbReference>
<gene>
    <name evidence="2" type="ORF">JJJ17_05290</name>
</gene>
<sequence>MGDASPDIYAGSRKELRETVKWYVAALTGLGAILAGGISFAVIPDLSGGYLLLGALLGIAALVAVLIGLWRVQALLFSSAFGVSKLTDTRIATDLAPHLKELLPGDVADMAALEKMLEDEEKQSPPNLAEIKRLEDLRTKVVGFAAFQDLEYRMRRTNRCLLTLFCVTCALLAVLTYLHGQAKIAAAGGTGSAIDFMPQGGWSAYAEGLEDACPLPSSGIFPAIGKPNQPVEGWWMITLNGPVCRGVTIAVPEAVVRRP</sequence>
<keyword evidence="1" id="KW-0812">Transmembrane</keyword>
<dbReference type="EMBL" id="JAEPRQ010000001">
    <property type="protein sequence ID" value="MBK4215336.1"/>
    <property type="molecule type" value="Genomic_DNA"/>
</dbReference>
<feature type="transmembrane region" description="Helical" evidence="1">
    <location>
        <begin position="22"/>
        <end position="43"/>
    </location>
</feature>
<comment type="caution">
    <text evidence="2">The sequence shown here is derived from an EMBL/GenBank/DDBJ whole genome shotgun (WGS) entry which is preliminary data.</text>
</comment>
<accession>A0A934SE78</accession>
<proteinExistence type="predicted"/>
<dbReference type="Proteomes" id="UP000640485">
    <property type="component" value="Unassembled WGS sequence"/>
</dbReference>
<feature type="transmembrane region" description="Helical" evidence="1">
    <location>
        <begin position="160"/>
        <end position="178"/>
    </location>
</feature>
<keyword evidence="1" id="KW-0472">Membrane</keyword>
<evidence type="ECO:0000256" key="1">
    <source>
        <dbReference type="SAM" id="Phobius"/>
    </source>
</evidence>
<protein>
    <submittedName>
        <fullName evidence="2">Uncharacterized protein</fullName>
    </submittedName>
</protein>
<keyword evidence="3" id="KW-1185">Reference proteome</keyword>
<organism evidence="2 3">
    <name type="scientific">Paracoccus caeni</name>
    <dbReference type="NCBI Taxonomy" id="657651"/>
    <lineage>
        <taxon>Bacteria</taxon>
        <taxon>Pseudomonadati</taxon>
        <taxon>Pseudomonadota</taxon>
        <taxon>Alphaproteobacteria</taxon>
        <taxon>Rhodobacterales</taxon>
        <taxon>Paracoccaceae</taxon>
        <taxon>Paracoccus</taxon>
    </lineage>
</organism>
<name>A0A934SE78_9RHOB</name>
<keyword evidence="1" id="KW-1133">Transmembrane helix</keyword>